<dbReference type="Pfam" id="PF25036">
    <property type="entry name" value="VPS13_VAB"/>
    <property type="match status" value="1"/>
</dbReference>
<organism evidence="5 6">
    <name type="scientific">Setaria viridis</name>
    <name type="common">Green bristlegrass</name>
    <name type="synonym">Setaria italica subsp. viridis</name>
    <dbReference type="NCBI Taxonomy" id="4556"/>
    <lineage>
        <taxon>Eukaryota</taxon>
        <taxon>Viridiplantae</taxon>
        <taxon>Streptophyta</taxon>
        <taxon>Embryophyta</taxon>
        <taxon>Tracheophyta</taxon>
        <taxon>Spermatophyta</taxon>
        <taxon>Magnoliopsida</taxon>
        <taxon>Liliopsida</taxon>
        <taxon>Poales</taxon>
        <taxon>Poaceae</taxon>
        <taxon>PACMAD clade</taxon>
        <taxon>Panicoideae</taxon>
        <taxon>Panicodae</taxon>
        <taxon>Paniceae</taxon>
        <taxon>Cenchrinae</taxon>
        <taxon>Setaria</taxon>
    </lineage>
</organism>
<dbReference type="Pfam" id="PF25037">
    <property type="entry name" value="VPS13_C"/>
    <property type="match status" value="1"/>
</dbReference>
<protein>
    <recommendedName>
        <fullName evidence="4">C2 domain-containing protein</fullName>
    </recommendedName>
</protein>
<dbReference type="SMART" id="SM00233">
    <property type="entry name" value="PH"/>
    <property type="match status" value="1"/>
</dbReference>
<evidence type="ECO:0000313" key="6">
    <source>
        <dbReference type="Proteomes" id="UP000298652"/>
    </source>
</evidence>
<evidence type="ECO:0000256" key="1">
    <source>
        <dbReference type="ARBA" id="ARBA00006545"/>
    </source>
</evidence>
<dbReference type="Pfam" id="PF12624">
    <property type="entry name" value="VPS13_N"/>
    <property type="match status" value="1"/>
</dbReference>
<evidence type="ECO:0000256" key="2">
    <source>
        <dbReference type="ARBA" id="ARBA00022448"/>
    </source>
</evidence>
<dbReference type="InterPro" id="IPR009543">
    <property type="entry name" value="VPS13_VAB"/>
</dbReference>
<sequence>MFEGHVLYLLRKYLGEYVEGLSVEALRISVWKGDVVLKDLKLKAEALNSLRLPVTVKAGFIGTITLKVPWKSLGKEPVIVLIDRLFILAHPAPDGQTLKEEDREKLFEAKLQQIEAAEAATLEATSRNSKGGPVRGGNSWLYNLISTIIGNLKVTISNVHIRYEDSVSNSGHPFASGFTLSKLAAVTVDEDGNETFDAGVALDKLRKSVELHRLAIYHDSDSNPWKLNKKWEDLNPTEWSEIFQDGIDDHSGNSIWAANRNYLVSPINGTLKYKRLGKNERGDPDTPVEKASLVLSDVSLTVTEAQYYDGIKLLETFSRFRTRVDVSHLRPIVPVKEDRRAWWRYAMLAGLRQKKLCYWFSWERTRHLCQLRRRYVQLYATLLQQAPNVDIFEIREIEKILDMKVIILWRLLGHAKVETVKSKESLHRKGASKKRWWPFGWNSAGLPSEDATHQEPQSDEEEQLTKEEWQAINKLLSYQTDEDLSFPLEKVPPNAIRFMMDVSIGQAAARIVNIDKTEVLCGRFEQLQVVTKLYPKSTRCDATLKYCGLSSPEGSLAQSVVSEGKSNALDVSFVRAPIGMDLDWQLMAKISPCHVTVLKGSYERFLEFIKRSNAVSPTVAMETATALQLKLEQVTRRAQEQLQMVLEEQSRFGLDIDLDAPKVRIPLTANQPTVGNEYFVLDFGHFTLHTRDGTHDEERQSLYSRFYIEGRDMAAFFICDLAQDIYSIPENLGQDNLPGHSSDDNQFSSLLDRSGMSVIIDQIKVPHPNYPSTRVSFKVPNLDIHFSPKRYCKIVELLGVLNHLKGSNNEDSNGDKSGRLPPWYPADLAADARTLVWRGLGYSQAEWHTCYIVLSGMYLYILESELSQNYQRCCSMASRQVFEVPPTCVGGSLFSIGVCSRGADTQKALESTNTLVIEFLNEIEKANWMKALVQATYRASAPPDANILGDPVSPPPEPSTPRLSTLGSVDLIVNGSVIETKLSIYGKLDRKSKDSQELLMLELLGNGGKVNVVQSSRGLSVKTKLHSLKIKDELQGRLSMSSKYLACSVIDESVEATCSGTPDKEGDISTFSVDEDSFMDALTDFTSDQNCNLQDNEIPNLVSDANDYTETSSKDGIWFDGDQQKVKPSEIFYEAQDNNVTDFVVLTFLSRSPDSCLYDGIDSQMSIRMSALEFYCNRPTLVALIEFGFDLSTVNSVPKNNSDKAPGTQIVKPSGKEDGAPTIVKGLLGYGKRRTIFNMKMDVDRVSMFLNKEDGSQLAMFVQEKFLFDLKVHPSSFSIDGMLGNMRFCDMSLGPDHRWGWLCDIRKPGVESLIKFTFQSYSVEDEDFEGHNYSLTGQLSAVRIVFLYCFVQEFTSYFMELATPHTEEAIKFIDKVGGFEWLIQKYEIDGASAIKLDLSLDTPIIIVPKNSQSEDYIQLDLGQLKVRNEFSWHGGEETDPSAVRLDVLHAEINGINMAVGVNGTLGKCMIRDGHGINIEVRRSLRDIFRKVPILSMKVQIGLLHAVMSDKEYNVITNCISTNLSETPNLPPSFRENVNRTKESIRLLADKVNLSNHPLLSRTVVVMTVDVQYALLELRNGPDAESPLAELAVEGLWVSYRTTSMLEMDLYLSILKFSIHDIRPDTKSEMRLMLGSYSETANLCTEDSSIDAGVSNLTMLILDYRWRSSFQSFVIRIQQPRILVVLDFLLPVVEYFVPSLGTITGRDESLDPKNDPLMRSDDIILSEHVFLQRENVIQLSPRRQLIVDGCDIDEFIYDGCGGTISLCEEFDKKGQLCSGAIIIIGHGKRLRFKNVKIENGALLRRCVYLSTGSSYSIAAEDGVEVSVLESSFGNDDEDLLKLEEHNKRTLQNASNAPANQMLNFTFEAQVVSPEFTFYDSSKLSMDDSLHIEKLLRAKMDFSFMYASKEKDIWARSVIKDLTVEAGSGLLVLEPVDVSWKYTSVNEKSNIVLASTDVCVHLSLSVASLMLKLQNQTLAALQFGNISPLVSCTNFNRVWSSPKGDLPGYNLTFWRPQAPSNYVILGDCVSSRSVPPSQVVVAVSNTYGRVRKPRGFRLVHVLPGQDVIDSSQSTEANECSIWIPVPPPGYLALGCVVNIGRLPPSNHVVYCLRSDLVTSATFSDCIHTPSHATGIMSGFSIWRVDNLIASFCAHTSTEQPTRTEALDLHHVLLRNPNCYIVKDLGADSSVENDQSSDQLTHHRKSTSGWDVLRTLSRPSSYCMSTPHFERIWWDKGSDTKKPFSIWRPLPRFGFASVGDCITEGFEPPTLGILFKCDTVVSERPVQFTRVAQIDRKGLDEIFFWYPVPPPGYASLGCIVTKTDEMPSKDSICCPKLSLVSQANIAEDPITRSSSSKGPNCWSIWRIENQGCTFLARPDVKKPSARLAYRIAEHAKPKARENITAELKLGCLSVSILDSSCGMVTPLFDTTIANINLATHGRFETMNAVLICSIAASTFNRHLEAWEPLIEPFDGIFKFETYDTSEHPPSKVGKRIRVAATSPLNANLSSANLELLIETLVSWRRQIDLEKNSSMKNADTVGNMKKADDSSCSALNEDDFQRVIFENKLGCDVYLKKLEDTENIIELLQHESKVSLLMPPPRFSDKLNVLSNSTESRYYVVIQIFESKGLPIIDDGNGHSYFCALRLLIGSSASDQHKVFPQSARTRCVKPAKTTDLQTHYAKWNEHFIFEVPEQASANLEIEVTNLASKTGKGEVIGSLSIPIGRGATTLKRAPSMRILQQSSDVKRVLTCPLTKKGQVPSFEDRKNCGVLVLSSCYVERSTHSNFQTLKDSMSNAESDFWIGLSPDGPWESFTAALPVTILPKSLNNNHFAFEVSMRNGRKHATLRGLAVIVNDADIKLEVSICPVNMLNSSVLNTRSVSSTNAIDEVFENQWYRPIMGWGPNPSNDHRNDLKQWSTRDCSYSSKVFFETDLPSGWRWTSPWKIEKSNFVDNDGWAYSADFQNLNWPSSSWRSSKSPHDFVRRRRWVRSRQKLQEQVAEIPRKILATVSPHSSTALPWTAMIKDMDLCLQVRPYSEKLEESYSWSQVCSLGSESLPKLQQQQSSLSRTSTLKQSAVPSRDSFLKLAELEKKDVLSYCHPPVGNERYFWFSVGIDASVVHTDLNVPVYDWRISFNSILRLENKLPYQAEYAIWEVSTKGNMVERQHGMVASGGSVFIYSADIRKPIYLTLFLQNGWILEKDAVLIMDLLSLEHVSSFWMVQKQSQRRLRVSVEHDLGASDAAPKTLRLFVPYWIKNHSSIPLSYRIVEGETTESSDADSLRPDSLSRVAKSSKFSLKYSSKSLVRRGTMSRNMQVLEVIEDCSTNYVMLSPQDYLNRSSGMRSESRDNNFSPARVAISVAVGSCTQYSIGVSLFELENKEHVDLKAFASDGSYYWFSAQLKMTSDRTKVVNFLPRALLINRIGRSIFLSEYHDETEELLQPYEPPKVFQWRSEFGSELLKLRLEGYKWSTPFSINANGVMCVLMNSVTGNDQAFVRVNVRSGAKSSRYEVIFQLDCWSSPYRVENRSMFLPIRFRQVGGDDYSWRSLPPNSSASFFWEDLSRRRLLEVLVDGTDPINSMTYDIDVVMDHQPLTNSSALKKALRVTVLKEGKLHVAQISDWLPDNRNRGQITERILSPIFQPSEVDYGQSSPDLDSEFHVTLELTELGISVIDHMPEEVLYLSVQQLLLAYSSGMGSGVNRLKMRMHWIQVDNQLPFVPMPVLFCPQRIENQSDYIFKFSMTVQTNNSLDFCVYPYVGVQVPESCVFFVNIHEPIIWRLHEMIQHLKFDRIYSSQPSAVSIDPILKIGLLNISEIRFRVSMAMSPSQRPRGVLGFWSSLMTALGNMEHMPVRIAQRYREELCMRQSALMNAAISNIQKDLLSQPLQLLSGVDILGNASSALSNMSKGIAALSMDKKFIQSRMRQDSKGVEDFGDVIRDGGGALAKGIFRGVTGILTKPIEGAKSSGVEGFVQGVGKGIIGAAAQPVSGVLDLLSKTTEGANAVKMKISSAIMAEEQLLRRRLPRAIGGDGLLYPYDENKATGQAILHLAECATFLGQIDIFKIRGKFASTDAYEDHFVLPKGKILLITHRRVLLLQLPMMTQRKFNPAKDPCSVIWDVLWDDLVTVEMTHGKKDPPGSLPSKLILYLKAKPSNSKEVVRLVKCNRGSDQATIIYSAIDRAYKAYGPNSIKELLRWKVPRPYAPRNNSGRSFQDLTFG</sequence>
<dbReference type="PANTHER" id="PTHR45523:SF2">
    <property type="entry name" value="OS02G0470600 PROTEIN"/>
    <property type="match status" value="1"/>
</dbReference>
<dbReference type="InterPro" id="IPR035892">
    <property type="entry name" value="C2_domain_sf"/>
</dbReference>
<dbReference type="InterPro" id="IPR056748">
    <property type="entry name" value="VPS13-like_C"/>
</dbReference>
<evidence type="ECO:0000313" key="5">
    <source>
        <dbReference type="EMBL" id="TKW39153.1"/>
    </source>
</evidence>
<dbReference type="InterPro" id="IPR001849">
    <property type="entry name" value="PH_domain"/>
</dbReference>
<dbReference type="InterPro" id="IPR000008">
    <property type="entry name" value="C2_dom"/>
</dbReference>
<dbReference type="Gene3D" id="2.60.40.150">
    <property type="entry name" value="C2 domain"/>
    <property type="match status" value="1"/>
</dbReference>
<dbReference type="PANTHER" id="PTHR45523">
    <property type="entry name" value="TETRATRICOPEPTIDE REPEAT (TPR)-CONTAINING PROTEIN-RELATED"/>
    <property type="match status" value="1"/>
</dbReference>
<dbReference type="PROSITE" id="PS50004">
    <property type="entry name" value="C2"/>
    <property type="match status" value="1"/>
</dbReference>
<dbReference type="SUPFAM" id="SSF49562">
    <property type="entry name" value="C2 domain (Calcium/lipid-binding domain, CaLB)"/>
    <property type="match status" value="1"/>
</dbReference>
<keyword evidence="6" id="KW-1185">Reference proteome</keyword>
<evidence type="ECO:0000256" key="3">
    <source>
        <dbReference type="ARBA" id="ARBA00023055"/>
    </source>
</evidence>
<dbReference type="Proteomes" id="UP000298652">
    <property type="component" value="Chromosome 1"/>
</dbReference>
<feature type="domain" description="C2" evidence="4">
    <location>
        <begin position="2598"/>
        <end position="2735"/>
    </location>
</feature>
<keyword evidence="3" id="KW-0445">Lipid transport</keyword>
<accession>A0A4U6WBU4</accession>
<keyword evidence="2" id="KW-0813">Transport</keyword>
<dbReference type="GO" id="GO:0006869">
    <property type="term" value="P:lipid transport"/>
    <property type="evidence" value="ECO:0007669"/>
    <property type="project" value="UniProtKB-KW"/>
</dbReference>
<reference evidence="5" key="1">
    <citation type="submission" date="2019-03" db="EMBL/GenBank/DDBJ databases">
        <title>WGS assembly of Setaria viridis.</title>
        <authorList>
            <person name="Huang P."/>
            <person name="Jenkins J."/>
            <person name="Grimwood J."/>
            <person name="Barry K."/>
            <person name="Healey A."/>
            <person name="Mamidi S."/>
            <person name="Sreedasyam A."/>
            <person name="Shu S."/>
            <person name="Feldman M."/>
            <person name="Wu J."/>
            <person name="Yu Y."/>
            <person name="Chen C."/>
            <person name="Johnson J."/>
            <person name="Rokhsar D."/>
            <person name="Baxter I."/>
            <person name="Schmutz J."/>
            <person name="Brutnell T."/>
            <person name="Kellogg E."/>
        </authorList>
    </citation>
    <scope>NUCLEOTIDE SEQUENCE [LARGE SCALE GENOMIC DNA]</scope>
</reference>
<dbReference type="Pfam" id="PF00168">
    <property type="entry name" value="C2"/>
    <property type="match status" value="1"/>
</dbReference>
<dbReference type="InterPro" id="IPR009291">
    <property type="entry name" value="Vps62"/>
</dbReference>
<proteinExistence type="inferred from homology"/>
<dbReference type="CDD" id="cd00030">
    <property type="entry name" value="C2"/>
    <property type="match status" value="1"/>
</dbReference>
<dbReference type="InterPro" id="IPR026854">
    <property type="entry name" value="VPS13_N"/>
</dbReference>
<evidence type="ECO:0000259" key="4">
    <source>
        <dbReference type="PROSITE" id="PS50004"/>
    </source>
</evidence>
<comment type="similarity">
    <text evidence="1">Belongs to the VPS13 family.</text>
</comment>
<dbReference type="OMA" id="ASFHAHN"/>
<dbReference type="EMBL" id="CM016552">
    <property type="protein sequence ID" value="TKW39153.1"/>
    <property type="molecule type" value="Genomic_DNA"/>
</dbReference>
<dbReference type="Pfam" id="PF06101">
    <property type="entry name" value="Vps62"/>
    <property type="match status" value="2"/>
</dbReference>
<dbReference type="Gramene" id="TKW39153">
    <property type="protein sequence ID" value="TKW39153"/>
    <property type="gene ID" value="SEVIR_1G159900v2"/>
</dbReference>
<name>A0A4U6WBU4_SETVI</name>
<gene>
    <name evidence="5" type="ORF">SEVIR_1G159900v2</name>
</gene>